<keyword evidence="5 7" id="KW-1133">Transmembrane helix</keyword>
<evidence type="ECO:0000259" key="9">
    <source>
        <dbReference type="Pfam" id="PF21082"/>
    </source>
</evidence>
<evidence type="ECO:0008006" key="12">
    <source>
        <dbReference type="Google" id="ProtNLM"/>
    </source>
</evidence>
<dbReference type="InterPro" id="IPR011014">
    <property type="entry name" value="MscS_channel_TM-2"/>
</dbReference>
<feature type="domain" description="Mechanosensitive ion channel MscS C-terminal" evidence="9">
    <location>
        <begin position="194"/>
        <end position="276"/>
    </location>
</feature>
<evidence type="ECO:0000259" key="8">
    <source>
        <dbReference type="Pfam" id="PF00924"/>
    </source>
</evidence>
<dbReference type="Gene3D" id="2.30.30.60">
    <property type="match status" value="1"/>
</dbReference>
<dbReference type="Proteomes" id="UP000033066">
    <property type="component" value="Chromosome"/>
</dbReference>
<keyword evidence="6 7" id="KW-0472">Membrane</keyword>
<dbReference type="KEGG" id="mbak:MSBR3_2441"/>
<evidence type="ECO:0000256" key="2">
    <source>
        <dbReference type="ARBA" id="ARBA00008017"/>
    </source>
</evidence>
<proteinExistence type="inferred from homology"/>
<evidence type="ECO:0000313" key="10">
    <source>
        <dbReference type="EMBL" id="AKB83019.1"/>
    </source>
</evidence>
<evidence type="ECO:0000256" key="7">
    <source>
        <dbReference type="SAM" id="Phobius"/>
    </source>
</evidence>
<dbReference type="InterPro" id="IPR010920">
    <property type="entry name" value="LSM_dom_sf"/>
</dbReference>
<dbReference type="PANTHER" id="PTHR30221">
    <property type="entry name" value="SMALL-CONDUCTANCE MECHANOSENSITIVE CHANNEL"/>
    <property type="match status" value="1"/>
</dbReference>
<evidence type="ECO:0000256" key="4">
    <source>
        <dbReference type="ARBA" id="ARBA00022692"/>
    </source>
</evidence>
<dbReference type="PANTHER" id="PTHR30221:SF19">
    <property type="entry name" value="SMALL-CONDUCTANCE MECHANOSENSITIVE CHANNEL"/>
    <property type="match status" value="1"/>
</dbReference>
<dbReference type="Pfam" id="PF00924">
    <property type="entry name" value="MS_channel_2nd"/>
    <property type="match status" value="1"/>
</dbReference>
<keyword evidence="4 7" id="KW-0812">Transmembrane</keyword>
<name>A0A0E3WXH7_METBA</name>
<evidence type="ECO:0000256" key="3">
    <source>
        <dbReference type="ARBA" id="ARBA00022475"/>
    </source>
</evidence>
<protein>
    <recommendedName>
        <fullName evidence="12">Small-conductance mechanosensitive channel</fullName>
    </recommendedName>
</protein>
<dbReference type="InterPro" id="IPR023408">
    <property type="entry name" value="MscS_beta-dom_sf"/>
</dbReference>
<feature type="transmembrane region" description="Helical" evidence="7">
    <location>
        <begin position="71"/>
        <end position="93"/>
    </location>
</feature>
<evidence type="ECO:0000256" key="1">
    <source>
        <dbReference type="ARBA" id="ARBA00004651"/>
    </source>
</evidence>
<comment type="subcellular location">
    <subcellularLocation>
        <location evidence="1">Cell membrane</location>
        <topology evidence="1">Multi-pass membrane protein</topology>
    </subcellularLocation>
</comment>
<dbReference type="Gene3D" id="1.10.287.1260">
    <property type="match status" value="1"/>
</dbReference>
<dbReference type="InterPro" id="IPR049278">
    <property type="entry name" value="MS_channel_C"/>
</dbReference>
<reference evidence="10" key="1">
    <citation type="submission" date="2014-07" db="EMBL/GenBank/DDBJ databases">
        <title>Methanogenic archaea and the global carbon cycle.</title>
        <authorList>
            <person name="Henriksen J.R."/>
            <person name="Luke J."/>
            <person name="Reinhart S."/>
            <person name="Benedict M.N."/>
            <person name="Youngblut N.D."/>
            <person name="Metcalf M.E."/>
            <person name="Whitaker R.J."/>
            <person name="Metcalf W.W."/>
        </authorList>
    </citation>
    <scope>NUCLEOTIDE SEQUENCE [LARGE SCALE GENOMIC DNA]</scope>
    <source>
        <strain evidence="10">3</strain>
    </source>
</reference>
<dbReference type="AlphaFoldDB" id="A0A0E3WXH7"/>
<feature type="transmembrane region" description="Helical" evidence="7">
    <location>
        <begin position="100"/>
        <end position="119"/>
    </location>
</feature>
<evidence type="ECO:0000256" key="5">
    <source>
        <dbReference type="ARBA" id="ARBA00022989"/>
    </source>
</evidence>
<dbReference type="PATRIC" id="fig|1434107.4.peg.3091"/>
<dbReference type="Pfam" id="PF21082">
    <property type="entry name" value="MS_channel_3rd"/>
    <property type="match status" value="1"/>
</dbReference>
<dbReference type="STRING" id="1434107.MSBR3_2441"/>
<dbReference type="SUPFAM" id="SSF82861">
    <property type="entry name" value="Mechanosensitive channel protein MscS (YggB), transmembrane region"/>
    <property type="match status" value="1"/>
</dbReference>
<keyword evidence="11" id="KW-1185">Reference proteome</keyword>
<evidence type="ECO:0000256" key="6">
    <source>
        <dbReference type="ARBA" id="ARBA00023136"/>
    </source>
</evidence>
<dbReference type="HOGENOM" id="CLU_037945_4_0_2"/>
<organism evidence="10 11">
    <name type="scientific">Methanosarcina barkeri 3</name>
    <dbReference type="NCBI Taxonomy" id="1434107"/>
    <lineage>
        <taxon>Archaea</taxon>
        <taxon>Methanobacteriati</taxon>
        <taxon>Methanobacteriota</taxon>
        <taxon>Stenosarchaea group</taxon>
        <taxon>Methanomicrobia</taxon>
        <taxon>Methanosarcinales</taxon>
        <taxon>Methanosarcinaceae</taxon>
        <taxon>Methanosarcina</taxon>
    </lineage>
</organism>
<evidence type="ECO:0000313" key="11">
    <source>
        <dbReference type="Proteomes" id="UP000033066"/>
    </source>
</evidence>
<dbReference type="EMBL" id="CP009517">
    <property type="protein sequence ID" value="AKB83019.1"/>
    <property type="molecule type" value="Genomic_DNA"/>
</dbReference>
<sequence>MSFSTKIRRKVKIRKVKMSFETIMKQVIPYTEITVSRLIFALILLVMGFILSKYIIHVFRRGLQKTRIPDLTVQFLTHFLSILLYVIIILIFLKSLNFDVDSYVLGVSAAIGIVLGLGLQDTFTNLTAGVCVAAIRPIDMGETVTVNGQTGKVRSVGIMSTELLTLDNQLITVPNKLVWGSSIVNMTRMPTRRVSVDIGISYSSSLEKATGIAFNLMKTHPLVLKEPEPAVVTTELANSSINLQLRAWAKTEEMGTVKNDLVTGIFDAYTKEGIEIPFPQMDINIKEIKPKEGRKYTTEQDMKVQEEKIVLEEGLNVEGLY</sequence>
<dbReference type="SUPFAM" id="SSF82689">
    <property type="entry name" value="Mechanosensitive channel protein MscS (YggB), C-terminal domain"/>
    <property type="match status" value="1"/>
</dbReference>
<dbReference type="InterPro" id="IPR006685">
    <property type="entry name" value="MscS_channel_2nd"/>
</dbReference>
<dbReference type="InterPro" id="IPR011066">
    <property type="entry name" value="MscS_channel_C_sf"/>
</dbReference>
<dbReference type="GO" id="GO:0008381">
    <property type="term" value="F:mechanosensitive monoatomic ion channel activity"/>
    <property type="evidence" value="ECO:0007669"/>
    <property type="project" value="InterPro"/>
</dbReference>
<dbReference type="Gene3D" id="3.30.70.100">
    <property type="match status" value="1"/>
</dbReference>
<dbReference type="InterPro" id="IPR045275">
    <property type="entry name" value="MscS_archaea/bacteria_type"/>
</dbReference>
<feature type="domain" description="Mechanosensitive ion channel MscS" evidence="8">
    <location>
        <begin position="121"/>
        <end position="188"/>
    </location>
</feature>
<comment type="similarity">
    <text evidence="2">Belongs to the MscS (TC 1.A.23) family.</text>
</comment>
<keyword evidence="3" id="KW-1003">Cell membrane</keyword>
<feature type="transmembrane region" description="Helical" evidence="7">
    <location>
        <begin position="38"/>
        <end position="59"/>
    </location>
</feature>
<dbReference type="SUPFAM" id="SSF50182">
    <property type="entry name" value="Sm-like ribonucleoproteins"/>
    <property type="match status" value="1"/>
</dbReference>
<gene>
    <name evidence="10" type="ORF">MSBR3_2441</name>
</gene>
<accession>A0A0E3WXH7</accession>
<dbReference type="GO" id="GO:0005886">
    <property type="term" value="C:plasma membrane"/>
    <property type="evidence" value="ECO:0007669"/>
    <property type="project" value="UniProtKB-SubCell"/>
</dbReference>